<dbReference type="Proteomes" id="UP001195769">
    <property type="component" value="Unassembled WGS sequence"/>
</dbReference>
<dbReference type="EMBL" id="JABBWK010000100">
    <property type="protein sequence ID" value="KAG1893399.1"/>
    <property type="molecule type" value="Genomic_DNA"/>
</dbReference>
<dbReference type="GeneID" id="64662592"/>
<reference evidence="2" key="1">
    <citation type="journal article" date="2020" name="New Phytol.">
        <title>Comparative genomics reveals dynamic genome evolution in host specialist ectomycorrhizal fungi.</title>
        <authorList>
            <person name="Lofgren L.A."/>
            <person name="Nguyen N.H."/>
            <person name="Vilgalys R."/>
            <person name="Ruytinx J."/>
            <person name="Liao H.L."/>
            <person name="Branco S."/>
            <person name="Kuo A."/>
            <person name="LaButti K."/>
            <person name="Lipzen A."/>
            <person name="Andreopoulos W."/>
            <person name="Pangilinan J."/>
            <person name="Riley R."/>
            <person name="Hundley H."/>
            <person name="Na H."/>
            <person name="Barry K."/>
            <person name="Grigoriev I.V."/>
            <person name="Stajich J.E."/>
            <person name="Kennedy P.G."/>
        </authorList>
    </citation>
    <scope>NUCLEOTIDE SEQUENCE</scope>
    <source>
        <strain evidence="2">FC203</strain>
    </source>
</reference>
<evidence type="ECO:0000313" key="2">
    <source>
        <dbReference type="EMBL" id="KAG1893399.1"/>
    </source>
</evidence>
<dbReference type="RefSeq" id="XP_041218975.1">
    <property type="nucleotide sequence ID" value="XM_041368294.1"/>
</dbReference>
<sequence>MPPPPTGTFRPSTANTRSSSRLGTQEIIATKNEVSDAVSAKAHLEKTAMAILGKPYTFDNISDILFHITQMPGVTLPVQTAIRAIAFILEEAAEVVTANSVAKLVITAIAPHIANIQGISESMTSIASKMEGSQEKINESITSISGNNVDAFIGTAALDSRLANVQEAVTTLTTQVKEASQQQGSYKTALLSGPKDNRLDAQTIQRTAREAIKARQILISLPPDSPLGPGKLSHSQLVEKIKEALKTISKEGAPELTIRTVTQYRNGGTVLEMLTTEGATYIKKPDIKNEFIKILDPSATIKDRIYPAIIQFVPLTFNPSDPEHLRELEIENKWNEGELVSARWIKPPGKRASNQ</sequence>
<organism evidence="2 3">
    <name type="scientific">Suillus fuscotomentosus</name>
    <dbReference type="NCBI Taxonomy" id="1912939"/>
    <lineage>
        <taxon>Eukaryota</taxon>
        <taxon>Fungi</taxon>
        <taxon>Dikarya</taxon>
        <taxon>Basidiomycota</taxon>
        <taxon>Agaricomycotina</taxon>
        <taxon>Agaricomycetes</taxon>
        <taxon>Agaricomycetidae</taxon>
        <taxon>Boletales</taxon>
        <taxon>Suillineae</taxon>
        <taxon>Suillaceae</taxon>
        <taxon>Suillus</taxon>
    </lineage>
</organism>
<protein>
    <submittedName>
        <fullName evidence="2">Uncharacterized protein</fullName>
    </submittedName>
</protein>
<feature type="compositionally biased region" description="Polar residues" evidence="1">
    <location>
        <begin position="9"/>
        <end position="23"/>
    </location>
</feature>
<proteinExistence type="predicted"/>
<evidence type="ECO:0000256" key="1">
    <source>
        <dbReference type="SAM" id="MobiDB-lite"/>
    </source>
</evidence>
<gene>
    <name evidence="2" type="ORF">F5891DRAFT_1196443</name>
</gene>
<dbReference type="AlphaFoldDB" id="A0AAD4HFB8"/>
<keyword evidence="3" id="KW-1185">Reference proteome</keyword>
<name>A0AAD4HFB8_9AGAM</name>
<comment type="caution">
    <text evidence="2">The sequence shown here is derived from an EMBL/GenBank/DDBJ whole genome shotgun (WGS) entry which is preliminary data.</text>
</comment>
<feature type="region of interest" description="Disordered" evidence="1">
    <location>
        <begin position="1"/>
        <end position="23"/>
    </location>
</feature>
<evidence type="ECO:0000313" key="3">
    <source>
        <dbReference type="Proteomes" id="UP001195769"/>
    </source>
</evidence>
<accession>A0AAD4HFB8</accession>